<comment type="caution">
    <text evidence="1">The sequence shown here is derived from an EMBL/GenBank/DDBJ whole genome shotgun (WGS) entry which is preliminary data.</text>
</comment>
<gene>
    <name evidence="1" type="ORF">BS47DRAFT_1348288</name>
</gene>
<sequence>MGSTSSGSSTLQSILPSAIIAKGELPPNIAQGRFLLNDSPLGTVRGGPPVGR</sequence>
<name>A0A9P6AQH1_9AGAM</name>
<dbReference type="Proteomes" id="UP000886523">
    <property type="component" value="Unassembled WGS sequence"/>
</dbReference>
<protein>
    <submittedName>
        <fullName evidence="1">Uncharacterized protein</fullName>
    </submittedName>
</protein>
<reference evidence="1" key="1">
    <citation type="journal article" date="2020" name="Nat. Commun.">
        <title>Large-scale genome sequencing of mycorrhizal fungi provides insights into the early evolution of symbiotic traits.</title>
        <authorList>
            <person name="Miyauchi S."/>
            <person name="Kiss E."/>
            <person name="Kuo A."/>
            <person name="Drula E."/>
            <person name="Kohler A."/>
            <person name="Sanchez-Garcia M."/>
            <person name="Morin E."/>
            <person name="Andreopoulos B."/>
            <person name="Barry K.W."/>
            <person name="Bonito G."/>
            <person name="Buee M."/>
            <person name="Carver A."/>
            <person name="Chen C."/>
            <person name="Cichocki N."/>
            <person name="Clum A."/>
            <person name="Culley D."/>
            <person name="Crous P.W."/>
            <person name="Fauchery L."/>
            <person name="Girlanda M."/>
            <person name="Hayes R.D."/>
            <person name="Keri Z."/>
            <person name="LaButti K."/>
            <person name="Lipzen A."/>
            <person name="Lombard V."/>
            <person name="Magnuson J."/>
            <person name="Maillard F."/>
            <person name="Murat C."/>
            <person name="Nolan M."/>
            <person name="Ohm R.A."/>
            <person name="Pangilinan J."/>
            <person name="Pereira M.F."/>
            <person name="Perotto S."/>
            <person name="Peter M."/>
            <person name="Pfister S."/>
            <person name="Riley R."/>
            <person name="Sitrit Y."/>
            <person name="Stielow J.B."/>
            <person name="Szollosi G."/>
            <person name="Zifcakova L."/>
            <person name="Stursova M."/>
            <person name="Spatafora J.W."/>
            <person name="Tedersoo L."/>
            <person name="Vaario L.M."/>
            <person name="Yamada A."/>
            <person name="Yan M."/>
            <person name="Wang P."/>
            <person name="Xu J."/>
            <person name="Bruns T."/>
            <person name="Baldrian P."/>
            <person name="Vilgalys R."/>
            <person name="Dunand C."/>
            <person name="Henrissat B."/>
            <person name="Grigoriev I.V."/>
            <person name="Hibbett D."/>
            <person name="Nagy L.G."/>
            <person name="Martin F.M."/>
        </authorList>
    </citation>
    <scope>NUCLEOTIDE SEQUENCE</scope>
    <source>
        <strain evidence="1">UP504</strain>
    </source>
</reference>
<keyword evidence="2" id="KW-1185">Reference proteome</keyword>
<evidence type="ECO:0000313" key="1">
    <source>
        <dbReference type="EMBL" id="KAF9510148.1"/>
    </source>
</evidence>
<accession>A0A9P6AQH1</accession>
<dbReference type="EMBL" id="MU129022">
    <property type="protein sequence ID" value="KAF9510148.1"/>
    <property type="molecule type" value="Genomic_DNA"/>
</dbReference>
<organism evidence="1 2">
    <name type="scientific">Hydnum rufescens UP504</name>
    <dbReference type="NCBI Taxonomy" id="1448309"/>
    <lineage>
        <taxon>Eukaryota</taxon>
        <taxon>Fungi</taxon>
        <taxon>Dikarya</taxon>
        <taxon>Basidiomycota</taxon>
        <taxon>Agaricomycotina</taxon>
        <taxon>Agaricomycetes</taxon>
        <taxon>Cantharellales</taxon>
        <taxon>Hydnaceae</taxon>
        <taxon>Hydnum</taxon>
    </lineage>
</organism>
<dbReference type="AlphaFoldDB" id="A0A9P6AQH1"/>
<evidence type="ECO:0000313" key="2">
    <source>
        <dbReference type="Proteomes" id="UP000886523"/>
    </source>
</evidence>
<proteinExistence type="predicted"/>